<dbReference type="Gene3D" id="1.20.1250.20">
    <property type="entry name" value="MFS general substrate transporter like domains"/>
    <property type="match status" value="1"/>
</dbReference>
<dbReference type="Pfam" id="PF07690">
    <property type="entry name" value="MFS_1"/>
    <property type="match status" value="1"/>
</dbReference>
<feature type="transmembrane region" description="Helical" evidence="6">
    <location>
        <begin position="135"/>
        <end position="157"/>
    </location>
</feature>
<comment type="caution">
    <text evidence="8">The sequence shown here is derived from an EMBL/GenBank/DDBJ whole genome shotgun (WGS) entry which is preliminary data.</text>
</comment>
<dbReference type="RefSeq" id="WP_220118829.1">
    <property type="nucleotide sequence ID" value="NZ_JAHZUY010000066.1"/>
</dbReference>
<feature type="transmembrane region" description="Helical" evidence="6">
    <location>
        <begin position="291"/>
        <end position="310"/>
    </location>
</feature>
<evidence type="ECO:0000256" key="6">
    <source>
        <dbReference type="SAM" id="Phobius"/>
    </source>
</evidence>
<dbReference type="PANTHER" id="PTHR42718">
    <property type="entry name" value="MAJOR FACILITATOR SUPERFAMILY MULTIDRUG TRANSPORTER MFSC"/>
    <property type="match status" value="1"/>
</dbReference>
<feature type="transmembrane region" description="Helical" evidence="6">
    <location>
        <begin position="350"/>
        <end position="369"/>
    </location>
</feature>
<evidence type="ECO:0000256" key="5">
    <source>
        <dbReference type="ARBA" id="ARBA00023136"/>
    </source>
</evidence>
<feature type="transmembrane region" description="Helical" evidence="6">
    <location>
        <begin position="390"/>
        <end position="410"/>
    </location>
</feature>
<organism evidence="8 9">
    <name type="scientific">Caldovatus aquaticus</name>
    <dbReference type="NCBI Taxonomy" id="2865671"/>
    <lineage>
        <taxon>Bacteria</taxon>
        <taxon>Pseudomonadati</taxon>
        <taxon>Pseudomonadota</taxon>
        <taxon>Alphaproteobacteria</taxon>
        <taxon>Acetobacterales</taxon>
        <taxon>Roseomonadaceae</taxon>
        <taxon>Caldovatus</taxon>
    </lineage>
</organism>
<evidence type="ECO:0000259" key="7">
    <source>
        <dbReference type="PROSITE" id="PS50850"/>
    </source>
</evidence>
<keyword evidence="4 6" id="KW-1133">Transmembrane helix</keyword>
<evidence type="ECO:0000313" key="8">
    <source>
        <dbReference type="EMBL" id="MBW8271049.1"/>
    </source>
</evidence>
<dbReference type="EMBL" id="JAHZUY010000066">
    <property type="protein sequence ID" value="MBW8271049.1"/>
    <property type="molecule type" value="Genomic_DNA"/>
</dbReference>
<name>A0ABS7F660_9PROT</name>
<evidence type="ECO:0000256" key="2">
    <source>
        <dbReference type="ARBA" id="ARBA00022448"/>
    </source>
</evidence>
<dbReference type="Gene3D" id="1.20.1720.10">
    <property type="entry name" value="Multidrug resistance protein D"/>
    <property type="match status" value="1"/>
</dbReference>
<feature type="transmembrane region" description="Helical" evidence="6">
    <location>
        <begin position="217"/>
        <end position="239"/>
    </location>
</feature>
<evidence type="ECO:0000313" key="9">
    <source>
        <dbReference type="Proteomes" id="UP001519924"/>
    </source>
</evidence>
<proteinExistence type="predicted"/>
<dbReference type="InterPro" id="IPR011701">
    <property type="entry name" value="MFS"/>
</dbReference>
<dbReference type="PROSITE" id="PS50850">
    <property type="entry name" value="MFS"/>
    <property type="match status" value="1"/>
</dbReference>
<feature type="transmembrane region" description="Helical" evidence="6">
    <location>
        <begin position="430"/>
        <end position="451"/>
    </location>
</feature>
<dbReference type="InterPro" id="IPR036259">
    <property type="entry name" value="MFS_trans_sf"/>
</dbReference>
<gene>
    <name evidence="8" type="ORF">K1J50_16315</name>
</gene>
<feature type="transmembrane region" description="Helical" evidence="6">
    <location>
        <begin position="322"/>
        <end position="344"/>
    </location>
</feature>
<feature type="transmembrane region" description="Helical" evidence="6">
    <location>
        <begin position="98"/>
        <end position="123"/>
    </location>
</feature>
<evidence type="ECO:0000256" key="1">
    <source>
        <dbReference type="ARBA" id="ARBA00004141"/>
    </source>
</evidence>
<evidence type="ECO:0000256" key="4">
    <source>
        <dbReference type="ARBA" id="ARBA00022989"/>
    </source>
</evidence>
<dbReference type="InterPro" id="IPR020846">
    <property type="entry name" value="MFS_dom"/>
</dbReference>
<feature type="domain" description="Major facilitator superfamily (MFS) profile" evidence="7">
    <location>
        <begin position="1"/>
        <end position="452"/>
    </location>
</feature>
<comment type="subcellular location">
    <subcellularLocation>
        <location evidence="1">Membrane</location>
        <topology evidence="1">Multi-pass membrane protein</topology>
    </subcellularLocation>
</comment>
<feature type="transmembrane region" description="Helical" evidence="6">
    <location>
        <begin position="260"/>
        <end position="285"/>
    </location>
</feature>
<evidence type="ECO:0000256" key="3">
    <source>
        <dbReference type="ARBA" id="ARBA00022692"/>
    </source>
</evidence>
<keyword evidence="5 6" id="KW-0472">Membrane</keyword>
<sequence>MPPRAWLRLAPLGLGSLIVPLDTAVNVAFPAIAAHFALPLPAIQWLVICYVLTYGSLLPGIGRAGDLFGHRAVFRCGLAVSIAAFLLCARAPSQEWLLGARVLQGIGAALVLGCGPALATLALPEAMRSRALGAWLFVLALGGTLGPLLGGLLVQAFGWESVFWFRVPLAAAALLLLRGMPAPPRPARREAFDLGGAMLLALAVGAALLAVSQVRHLAAGGWQAPALGAAAAAALWGFVRRSRRGAHPILDLALFARRHFAWTHAANALVNFAGFAVLLVVPFFLARVAELPGSLAGLVLAAGPLGAMLASPLGGWALARLAPLPLAVAGLALAAGGLALIALWDGATATPLLVLALLVQGGGMGLFQVTCTETVTAAMPREDRGVAGSLAMLTRTLGVVGAASLLSLLFDVAEAAALAGGADREAAFLTAFRAVFGLAAAVPALLLVPFLRRAVRP</sequence>
<feature type="transmembrane region" description="Helical" evidence="6">
    <location>
        <begin position="192"/>
        <end position="211"/>
    </location>
</feature>
<protein>
    <submittedName>
        <fullName evidence="8">MFS transporter</fullName>
    </submittedName>
</protein>
<reference evidence="8 9" key="1">
    <citation type="submission" date="2021-08" db="EMBL/GenBank/DDBJ databases">
        <title>Caldovatus sediminis gen. nov., sp. nov., a moderately thermophilic bacterium isolated from a hot spring.</title>
        <authorList>
            <person name="Hu C.-J."/>
            <person name="Li W.-J."/>
            <person name="Xian W.-D."/>
        </authorList>
    </citation>
    <scope>NUCLEOTIDE SEQUENCE [LARGE SCALE GENOMIC DNA]</scope>
    <source>
        <strain evidence="8 9">SYSU G05006</strain>
    </source>
</reference>
<dbReference type="CDD" id="cd17321">
    <property type="entry name" value="MFS_MMR_MDR_like"/>
    <property type="match status" value="1"/>
</dbReference>
<keyword evidence="2" id="KW-0813">Transport</keyword>
<accession>A0ABS7F660</accession>
<dbReference type="PANTHER" id="PTHR42718:SF9">
    <property type="entry name" value="MAJOR FACILITATOR SUPERFAMILY MULTIDRUG TRANSPORTER MFSC"/>
    <property type="match status" value="1"/>
</dbReference>
<keyword evidence="3 6" id="KW-0812">Transmembrane</keyword>
<feature type="transmembrane region" description="Helical" evidence="6">
    <location>
        <begin position="73"/>
        <end position="92"/>
    </location>
</feature>
<dbReference type="SUPFAM" id="SSF103473">
    <property type="entry name" value="MFS general substrate transporter"/>
    <property type="match status" value="1"/>
</dbReference>
<dbReference type="Proteomes" id="UP001519924">
    <property type="component" value="Unassembled WGS sequence"/>
</dbReference>
<feature type="transmembrane region" description="Helical" evidence="6">
    <location>
        <begin position="163"/>
        <end position="180"/>
    </location>
</feature>
<keyword evidence="9" id="KW-1185">Reference proteome</keyword>
<feature type="transmembrane region" description="Helical" evidence="6">
    <location>
        <begin position="43"/>
        <end position="61"/>
    </location>
</feature>